<comment type="cofactor">
    <cofactor evidence="1">
        <name>Zn(2+)</name>
        <dbReference type="ChEBI" id="CHEBI:29105"/>
    </cofactor>
</comment>
<feature type="region of interest" description="Disordered" evidence="8">
    <location>
        <begin position="295"/>
        <end position="315"/>
    </location>
</feature>
<comment type="caution">
    <text evidence="11">The sequence shown here is derived from an EMBL/GenBank/DDBJ whole genome shotgun (WGS) entry which is preliminary data.</text>
</comment>
<dbReference type="Gene3D" id="3.40.630.10">
    <property type="entry name" value="Zn peptidases"/>
    <property type="match status" value="1"/>
</dbReference>
<keyword evidence="12" id="KW-1185">Reference proteome</keyword>
<organism evidence="11 12">
    <name type="scientific">Kutzneria viridogrisea</name>
    <dbReference type="NCBI Taxonomy" id="47990"/>
    <lineage>
        <taxon>Bacteria</taxon>
        <taxon>Bacillati</taxon>
        <taxon>Actinomycetota</taxon>
        <taxon>Actinomycetes</taxon>
        <taxon>Pseudonocardiales</taxon>
        <taxon>Pseudonocardiaceae</taxon>
        <taxon>Kutzneria</taxon>
    </lineage>
</organism>
<dbReference type="InterPro" id="IPR000834">
    <property type="entry name" value="Peptidase_M14"/>
</dbReference>
<accession>A0ABR6BTW6</accession>
<name>A0ABR6BTW6_9PSEU</name>
<dbReference type="PANTHER" id="PTHR11705">
    <property type="entry name" value="PROTEASE FAMILY M14 CARBOXYPEPTIDASE A,B"/>
    <property type="match status" value="1"/>
</dbReference>
<dbReference type="PROSITE" id="PS52035">
    <property type="entry name" value="PEPTIDASE_M14"/>
    <property type="match status" value="1"/>
</dbReference>
<reference evidence="11 12" key="1">
    <citation type="submission" date="2020-08" db="EMBL/GenBank/DDBJ databases">
        <title>Genomic Encyclopedia of Archaeal and Bacterial Type Strains, Phase II (KMG-II): from individual species to whole genera.</title>
        <authorList>
            <person name="Goeker M."/>
        </authorList>
    </citation>
    <scope>NUCLEOTIDE SEQUENCE [LARGE SCALE GENOMIC DNA]</scope>
    <source>
        <strain evidence="11 12">DSM 43850</strain>
    </source>
</reference>
<feature type="chain" id="PRO_5046696620" description="Peptidase M14 domain-containing protein" evidence="9">
    <location>
        <begin position="36"/>
        <end position="468"/>
    </location>
</feature>
<evidence type="ECO:0000256" key="5">
    <source>
        <dbReference type="ARBA" id="ARBA00022833"/>
    </source>
</evidence>
<sequence length="468" mass="50368">MSVRRIPLPLSGIVAALAATAVVLLPQAAATSTVAATDSTAKAQPTYVYRVSHSVDTVEKLFSHGFDVLEQRDGEDLFVLGTAAEGDRLRAAGFTATPESAMAPPAWTPPKQRASNDQLSPSDEGETYYGGYHTVNAQYAHLDQVAQQHPDLASTVTYGQSWLKSKGRGGYDLRAICITKKQTGDCQLNPNSTKPRFFLMGQIHAREITTGDVAWRWIDYLSSSYSTDATIKKLLDTTEMWVVPIANPDGVDIVQQGGDSPNLQRKNANNSNGSNCGFSGQIGVDLNRNYGTHWGGASTSSSPCNEVYKGPSQDSEVENTAMEKLFRNLWPARRGTGTTDPAPADTKGIMMTMHSDASVVIFPWDYSATVHTGNDASLRAIGRQLGSITGYQYGQAGQVLYNASGSTDDWAYDKLGVASFTVEVGDNTGRGCGGFLPEFSCQASFFWPKMKPALVYAAQQAAAPYANH</sequence>
<evidence type="ECO:0000256" key="6">
    <source>
        <dbReference type="ARBA" id="ARBA00023049"/>
    </source>
</evidence>
<feature type="domain" description="Peptidase M14" evidence="10">
    <location>
        <begin position="131"/>
        <end position="460"/>
    </location>
</feature>
<dbReference type="EMBL" id="JACJID010000006">
    <property type="protein sequence ID" value="MBA8930066.1"/>
    <property type="molecule type" value="Genomic_DNA"/>
</dbReference>
<feature type="compositionally biased region" description="Polar residues" evidence="8">
    <location>
        <begin position="257"/>
        <end position="266"/>
    </location>
</feature>
<evidence type="ECO:0000259" key="10">
    <source>
        <dbReference type="PROSITE" id="PS52035"/>
    </source>
</evidence>
<dbReference type="PANTHER" id="PTHR11705:SF143">
    <property type="entry name" value="SLL0236 PROTEIN"/>
    <property type="match status" value="1"/>
</dbReference>
<evidence type="ECO:0000256" key="9">
    <source>
        <dbReference type="SAM" id="SignalP"/>
    </source>
</evidence>
<keyword evidence="5" id="KW-0862">Zinc</keyword>
<dbReference type="RefSeq" id="WP_025354644.1">
    <property type="nucleotide sequence ID" value="NZ_BAAABQ010000014.1"/>
</dbReference>
<evidence type="ECO:0000256" key="2">
    <source>
        <dbReference type="ARBA" id="ARBA00005988"/>
    </source>
</evidence>
<dbReference type="Proteomes" id="UP000517916">
    <property type="component" value="Unassembled WGS sequence"/>
</dbReference>
<feature type="region of interest" description="Disordered" evidence="8">
    <location>
        <begin position="255"/>
        <end position="274"/>
    </location>
</feature>
<evidence type="ECO:0000256" key="1">
    <source>
        <dbReference type="ARBA" id="ARBA00001947"/>
    </source>
</evidence>
<keyword evidence="9" id="KW-0732">Signal</keyword>
<dbReference type="PROSITE" id="PS51318">
    <property type="entry name" value="TAT"/>
    <property type="match status" value="1"/>
</dbReference>
<comment type="similarity">
    <text evidence="2 7">Belongs to the peptidase M14 family.</text>
</comment>
<keyword evidence="6" id="KW-0482">Metalloprotease</keyword>
<evidence type="ECO:0000256" key="3">
    <source>
        <dbReference type="ARBA" id="ARBA00022670"/>
    </source>
</evidence>
<feature type="signal peptide" evidence="9">
    <location>
        <begin position="1"/>
        <end position="35"/>
    </location>
</feature>
<evidence type="ECO:0000256" key="7">
    <source>
        <dbReference type="PROSITE-ProRule" id="PRU01379"/>
    </source>
</evidence>
<evidence type="ECO:0000256" key="4">
    <source>
        <dbReference type="ARBA" id="ARBA00022801"/>
    </source>
</evidence>
<keyword evidence="4" id="KW-0378">Hydrolase</keyword>
<dbReference type="SUPFAM" id="SSF53187">
    <property type="entry name" value="Zn-dependent exopeptidases"/>
    <property type="match status" value="1"/>
</dbReference>
<dbReference type="PRINTS" id="PR00765">
    <property type="entry name" value="CRBOXYPTASEA"/>
</dbReference>
<dbReference type="Pfam" id="PF00246">
    <property type="entry name" value="Peptidase_M14"/>
    <property type="match status" value="1"/>
</dbReference>
<gene>
    <name evidence="11" type="ORF">BC739_007299</name>
</gene>
<dbReference type="InterPro" id="IPR006311">
    <property type="entry name" value="TAT_signal"/>
</dbReference>
<protein>
    <recommendedName>
        <fullName evidence="10">Peptidase M14 domain-containing protein</fullName>
    </recommendedName>
</protein>
<keyword evidence="3" id="KW-0645">Protease</keyword>
<evidence type="ECO:0000256" key="8">
    <source>
        <dbReference type="SAM" id="MobiDB-lite"/>
    </source>
</evidence>
<feature type="region of interest" description="Disordered" evidence="8">
    <location>
        <begin position="98"/>
        <end position="125"/>
    </location>
</feature>
<feature type="active site" description="Proton donor/acceptor" evidence="7">
    <location>
        <position position="423"/>
    </location>
</feature>
<dbReference type="SMART" id="SM00631">
    <property type="entry name" value="Zn_pept"/>
    <property type="match status" value="1"/>
</dbReference>
<proteinExistence type="inferred from homology"/>
<evidence type="ECO:0000313" key="12">
    <source>
        <dbReference type="Proteomes" id="UP000517916"/>
    </source>
</evidence>
<evidence type="ECO:0000313" key="11">
    <source>
        <dbReference type="EMBL" id="MBA8930066.1"/>
    </source>
</evidence>